<dbReference type="InterPro" id="IPR014721">
    <property type="entry name" value="Ribsml_uS5_D2-typ_fold_subgr"/>
</dbReference>
<name>A0A9D1LQD6_9FIRM</name>
<keyword evidence="4 7" id="KW-0255">Endonuclease</keyword>
<keyword evidence="2 7" id="KW-0819">tRNA processing</keyword>
<dbReference type="NCBIfam" id="TIGR00188">
    <property type="entry name" value="rnpA"/>
    <property type="match status" value="1"/>
</dbReference>
<comment type="catalytic activity">
    <reaction evidence="7">
        <text>Endonucleolytic cleavage of RNA, removing 5'-extranucleotides from tRNA precursor.</text>
        <dbReference type="EC" id="3.1.26.5"/>
    </reaction>
</comment>
<dbReference type="GO" id="GO:0004526">
    <property type="term" value="F:ribonuclease P activity"/>
    <property type="evidence" value="ECO:0007669"/>
    <property type="project" value="UniProtKB-UniRule"/>
</dbReference>
<evidence type="ECO:0000313" key="10">
    <source>
        <dbReference type="Proteomes" id="UP000824123"/>
    </source>
</evidence>
<evidence type="ECO:0000256" key="3">
    <source>
        <dbReference type="ARBA" id="ARBA00022722"/>
    </source>
</evidence>
<reference evidence="9" key="2">
    <citation type="journal article" date="2021" name="PeerJ">
        <title>Extensive microbial diversity within the chicken gut microbiome revealed by metagenomics and culture.</title>
        <authorList>
            <person name="Gilroy R."/>
            <person name="Ravi A."/>
            <person name="Getino M."/>
            <person name="Pursley I."/>
            <person name="Horton D.L."/>
            <person name="Alikhan N.F."/>
            <person name="Baker D."/>
            <person name="Gharbi K."/>
            <person name="Hall N."/>
            <person name="Watson M."/>
            <person name="Adriaenssens E.M."/>
            <person name="Foster-Nyarko E."/>
            <person name="Jarju S."/>
            <person name="Secka A."/>
            <person name="Antonio M."/>
            <person name="Oren A."/>
            <person name="Chaudhuri R.R."/>
            <person name="La Ragione R."/>
            <person name="Hildebrand F."/>
            <person name="Pallen M.J."/>
        </authorList>
    </citation>
    <scope>NUCLEOTIDE SEQUENCE</scope>
    <source>
        <strain evidence="9">ChiSxjej2B14-8506</strain>
    </source>
</reference>
<dbReference type="PROSITE" id="PS00648">
    <property type="entry name" value="RIBONUCLEASE_P"/>
    <property type="match status" value="1"/>
</dbReference>
<dbReference type="Proteomes" id="UP000824123">
    <property type="component" value="Unassembled WGS sequence"/>
</dbReference>
<keyword evidence="3 7" id="KW-0540">Nuclease</keyword>
<dbReference type="EMBL" id="DVNK01000024">
    <property type="protein sequence ID" value="HIU46154.1"/>
    <property type="molecule type" value="Genomic_DNA"/>
</dbReference>
<evidence type="ECO:0000256" key="1">
    <source>
        <dbReference type="ARBA" id="ARBA00002663"/>
    </source>
</evidence>
<evidence type="ECO:0000256" key="4">
    <source>
        <dbReference type="ARBA" id="ARBA00022759"/>
    </source>
</evidence>
<dbReference type="HAMAP" id="MF_00227">
    <property type="entry name" value="RNase_P"/>
    <property type="match status" value="1"/>
</dbReference>
<evidence type="ECO:0000256" key="8">
    <source>
        <dbReference type="NCBIfam" id="TIGR00188"/>
    </source>
</evidence>
<reference evidence="9" key="1">
    <citation type="submission" date="2020-10" db="EMBL/GenBank/DDBJ databases">
        <authorList>
            <person name="Gilroy R."/>
        </authorList>
    </citation>
    <scope>NUCLEOTIDE SEQUENCE</scope>
    <source>
        <strain evidence="9">ChiSxjej2B14-8506</strain>
    </source>
</reference>
<dbReference type="GO" id="GO:0001682">
    <property type="term" value="P:tRNA 5'-leader removal"/>
    <property type="evidence" value="ECO:0007669"/>
    <property type="project" value="UniProtKB-UniRule"/>
</dbReference>
<dbReference type="AlphaFoldDB" id="A0A9D1LQD6"/>
<evidence type="ECO:0000256" key="5">
    <source>
        <dbReference type="ARBA" id="ARBA00022801"/>
    </source>
</evidence>
<sequence>MTRADSLVAHKFRLGRRNTLHRNSQFQYVYRRGKSAGCTHFTLIFLPGRQLKLGISVSRKIGCAVTRNRVKRLLRENFRLMQHEVHTGQYVLIARPPAAQADYHTLGRSLRYVLKREGLLLEV</sequence>
<dbReference type="SUPFAM" id="SSF54211">
    <property type="entry name" value="Ribosomal protein S5 domain 2-like"/>
    <property type="match status" value="1"/>
</dbReference>
<dbReference type="InterPro" id="IPR020568">
    <property type="entry name" value="Ribosomal_Su5_D2-typ_SF"/>
</dbReference>
<evidence type="ECO:0000256" key="6">
    <source>
        <dbReference type="ARBA" id="ARBA00022884"/>
    </source>
</evidence>
<dbReference type="EC" id="3.1.26.5" evidence="7 8"/>
<comment type="subunit">
    <text evidence="7">Consists of a catalytic RNA component (M1 or rnpB) and a protein subunit.</text>
</comment>
<dbReference type="InterPro" id="IPR020539">
    <property type="entry name" value="RNase_P_CS"/>
</dbReference>
<dbReference type="GO" id="GO:0030677">
    <property type="term" value="C:ribonuclease P complex"/>
    <property type="evidence" value="ECO:0007669"/>
    <property type="project" value="TreeGrafter"/>
</dbReference>
<protein>
    <recommendedName>
        <fullName evidence="7 8">Ribonuclease P protein component</fullName>
        <shortName evidence="7">RNase P protein</shortName>
        <shortName evidence="7">RNaseP protein</shortName>
        <ecNumber evidence="7 8">3.1.26.5</ecNumber>
    </recommendedName>
    <alternativeName>
        <fullName evidence="7">Protein C5</fullName>
    </alternativeName>
</protein>
<dbReference type="InterPro" id="IPR000100">
    <property type="entry name" value="RNase_P"/>
</dbReference>
<comment type="function">
    <text evidence="1 7">RNaseP catalyzes the removal of the 5'-leader sequence from pre-tRNA to produce the mature 5'-terminus. It can also cleave other RNA substrates such as 4.5S RNA. The protein component plays an auxiliary but essential role in vivo by binding to the 5'-leader sequence and broadening the substrate specificity of the ribozyme.</text>
</comment>
<keyword evidence="5 7" id="KW-0378">Hydrolase</keyword>
<dbReference type="PANTHER" id="PTHR33992:SF1">
    <property type="entry name" value="RIBONUCLEASE P PROTEIN COMPONENT"/>
    <property type="match status" value="1"/>
</dbReference>
<evidence type="ECO:0000256" key="2">
    <source>
        <dbReference type="ARBA" id="ARBA00022694"/>
    </source>
</evidence>
<evidence type="ECO:0000313" key="9">
    <source>
        <dbReference type="EMBL" id="HIU46154.1"/>
    </source>
</evidence>
<keyword evidence="6 7" id="KW-0694">RNA-binding</keyword>
<gene>
    <name evidence="7 9" type="primary">rnpA</name>
    <name evidence="9" type="ORF">IAC59_02725</name>
</gene>
<dbReference type="Gene3D" id="3.30.230.10">
    <property type="match status" value="1"/>
</dbReference>
<dbReference type="GO" id="GO:0000049">
    <property type="term" value="F:tRNA binding"/>
    <property type="evidence" value="ECO:0007669"/>
    <property type="project" value="UniProtKB-UniRule"/>
</dbReference>
<comment type="similarity">
    <text evidence="7">Belongs to the RnpA family.</text>
</comment>
<organism evidence="9 10">
    <name type="scientific">Candidatus Fimadaptatus faecigallinarum</name>
    <dbReference type="NCBI Taxonomy" id="2840814"/>
    <lineage>
        <taxon>Bacteria</taxon>
        <taxon>Bacillati</taxon>
        <taxon>Bacillota</taxon>
        <taxon>Clostridia</taxon>
        <taxon>Eubacteriales</taxon>
        <taxon>Candidatus Fimadaptatus</taxon>
    </lineage>
</organism>
<accession>A0A9D1LQD6</accession>
<evidence type="ECO:0000256" key="7">
    <source>
        <dbReference type="HAMAP-Rule" id="MF_00227"/>
    </source>
</evidence>
<dbReference type="PANTHER" id="PTHR33992">
    <property type="entry name" value="RIBONUCLEASE P PROTEIN COMPONENT"/>
    <property type="match status" value="1"/>
</dbReference>
<dbReference type="Pfam" id="PF00825">
    <property type="entry name" value="Ribonuclease_P"/>
    <property type="match status" value="1"/>
</dbReference>
<comment type="caution">
    <text evidence="9">The sequence shown here is derived from an EMBL/GenBank/DDBJ whole genome shotgun (WGS) entry which is preliminary data.</text>
</comment>
<proteinExistence type="inferred from homology"/>
<dbReference type="GO" id="GO:0042781">
    <property type="term" value="F:3'-tRNA processing endoribonuclease activity"/>
    <property type="evidence" value="ECO:0007669"/>
    <property type="project" value="TreeGrafter"/>
</dbReference>